<feature type="transmembrane region" description="Helical" evidence="1">
    <location>
        <begin position="110"/>
        <end position="132"/>
    </location>
</feature>
<keyword evidence="1" id="KW-0812">Transmembrane</keyword>
<dbReference type="EMBL" id="CP159872">
    <property type="protein sequence ID" value="XCM81657.1"/>
    <property type="molecule type" value="Genomic_DNA"/>
</dbReference>
<sequence length="209" mass="21956">MLGSRSGGRKREAAARFAAYAALLELARGAGAPVAVPAGWARERAGVSGERADDAGLLPVVPAQLIAQRPEVHREAFRLGAERGVDYLDERSVRELLAAQRRAVGRIRVWAVWCTLALCGTGAAAGVALTLVRGSAGRGGLFVAAGVLGAVCALLLGQVLRSVRGWRVSGVADRAHGYLLLLEAAHRGGVAVPALPSWLDIRERSKKWS</sequence>
<evidence type="ECO:0000313" key="2">
    <source>
        <dbReference type="EMBL" id="XCM81657.1"/>
    </source>
</evidence>
<accession>A0AAU8K0T4</accession>
<name>A0AAU8K0T4_9ACTN</name>
<dbReference type="RefSeq" id="WP_354642584.1">
    <property type="nucleotide sequence ID" value="NZ_CP159872.1"/>
</dbReference>
<keyword evidence="1" id="KW-0472">Membrane</keyword>
<evidence type="ECO:0000256" key="1">
    <source>
        <dbReference type="SAM" id="Phobius"/>
    </source>
</evidence>
<protein>
    <submittedName>
        <fullName evidence="2">Uncharacterized protein</fullName>
    </submittedName>
</protein>
<gene>
    <name evidence="2" type="ORF">ABWK59_23525</name>
</gene>
<dbReference type="KEGG" id="kcm:ABWK59_23525"/>
<proteinExistence type="predicted"/>
<dbReference type="AlphaFoldDB" id="A0AAU8K0T4"/>
<reference evidence="2" key="1">
    <citation type="submission" date="2024-06" db="EMBL/GenBank/DDBJ databases">
        <title>The genome sequences of Kitasatospora sp. strain HUAS MG31.</title>
        <authorList>
            <person name="Mo P."/>
        </authorList>
    </citation>
    <scope>NUCLEOTIDE SEQUENCE</scope>
    <source>
        <strain evidence="2">HUAS MG31</strain>
    </source>
</reference>
<feature type="transmembrane region" description="Helical" evidence="1">
    <location>
        <begin position="138"/>
        <end position="157"/>
    </location>
</feature>
<keyword evidence="1" id="KW-1133">Transmembrane helix</keyword>
<organism evidence="2">
    <name type="scientific">Kitasatospora camelliae</name>
    <dbReference type="NCBI Taxonomy" id="3156397"/>
    <lineage>
        <taxon>Bacteria</taxon>
        <taxon>Bacillati</taxon>
        <taxon>Actinomycetota</taxon>
        <taxon>Actinomycetes</taxon>
        <taxon>Kitasatosporales</taxon>
        <taxon>Streptomycetaceae</taxon>
        <taxon>Kitasatospora</taxon>
    </lineage>
</organism>